<dbReference type="SUPFAM" id="SSF49785">
    <property type="entry name" value="Galactose-binding domain-like"/>
    <property type="match status" value="1"/>
</dbReference>
<dbReference type="OMA" id="RLVFKPW"/>
<dbReference type="KEGG" id="mpp:MICPUCDRAFT_35710"/>
<dbReference type="PANTHER" id="PTHR12175:SF1">
    <property type="entry name" value="PITH DOMAIN-CONTAINING PROTEIN 1"/>
    <property type="match status" value="1"/>
</dbReference>
<feature type="domain" description="PITH" evidence="2">
    <location>
        <begin position="9"/>
        <end position="194"/>
    </location>
</feature>
<dbReference type="InterPro" id="IPR045099">
    <property type="entry name" value="PITH1-like"/>
</dbReference>
<evidence type="ECO:0000259" key="2">
    <source>
        <dbReference type="PROSITE" id="PS51532"/>
    </source>
</evidence>
<reference evidence="3 4" key="1">
    <citation type="journal article" date="2009" name="Science">
        <title>Green evolution and dynamic adaptations revealed by genomes of the marine picoeukaryotes Micromonas.</title>
        <authorList>
            <person name="Worden A.Z."/>
            <person name="Lee J.H."/>
            <person name="Mock T."/>
            <person name="Rouze P."/>
            <person name="Simmons M.P."/>
            <person name="Aerts A.L."/>
            <person name="Allen A.E."/>
            <person name="Cuvelier M.L."/>
            <person name="Derelle E."/>
            <person name="Everett M.V."/>
            <person name="Foulon E."/>
            <person name="Grimwood J."/>
            <person name="Gundlach H."/>
            <person name="Henrissat B."/>
            <person name="Napoli C."/>
            <person name="McDonald S.M."/>
            <person name="Parker M.S."/>
            <person name="Rombauts S."/>
            <person name="Salamov A."/>
            <person name="Von Dassow P."/>
            <person name="Badger J.H."/>
            <person name="Coutinho P.M."/>
            <person name="Demir E."/>
            <person name="Dubchak I."/>
            <person name="Gentemann C."/>
            <person name="Eikrem W."/>
            <person name="Gready J.E."/>
            <person name="John U."/>
            <person name="Lanier W."/>
            <person name="Lindquist E.A."/>
            <person name="Lucas S."/>
            <person name="Mayer K.F."/>
            <person name="Moreau H."/>
            <person name="Not F."/>
            <person name="Otillar R."/>
            <person name="Panaud O."/>
            <person name="Pangilinan J."/>
            <person name="Paulsen I."/>
            <person name="Piegu B."/>
            <person name="Poliakov A."/>
            <person name="Robbens S."/>
            <person name="Schmutz J."/>
            <person name="Toulza E."/>
            <person name="Wyss T."/>
            <person name="Zelensky A."/>
            <person name="Zhou K."/>
            <person name="Armbrust E.V."/>
            <person name="Bhattacharya D."/>
            <person name="Goodenough U.W."/>
            <person name="Van de Peer Y."/>
            <person name="Grigoriev I.V."/>
        </authorList>
    </citation>
    <scope>NUCLEOTIDE SEQUENCE [LARGE SCALE GENOMIC DNA]</scope>
    <source>
        <strain evidence="3 4">CCMP1545</strain>
    </source>
</reference>
<gene>
    <name evidence="3" type="ORF">MICPUCDRAFT_35710</name>
</gene>
<comment type="similarity">
    <text evidence="1">Belongs to the PITHD1 family.</text>
</comment>
<dbReference type="EMBL" id="GG663745">
    <property type="protein sequence ID" value="EEH53950.1"/>
    <property type="molecule type" value="Genomic_DNA"/>
</dbReference>
<dbReference type="GO" id="GO:0005737">
    <property type="term" value="C:cytoplasm"/>
    <property type="evidence" value="ECO:0007669"/>
    <property type="project" value="UniProtKB-ARBA"/>
</dbReference>
<keyword evidence="4" id="KW-1185">Reference proteome</keyword>
<evidence type="ECO:0000313" key="3">
    <source>
        <dbReference type="EMBL" id="EEH53950.1"/>
    </source>
</evidence>
<dbReference type="GeneID" id="9687479"/>
<dbReference type="eggNOG" id="KOG1730">
    <property type="taxonomic scope" value="Eukaryota"/>
</dbReference>
<dbReference type="PROSITE" id="PS51532">
    <property type="entry name" value="PITH"/>
    <property type="match status" value="1"/>
</dbReference>
<proteinExistence type="inferred from homology"/>
<dbReference type="Pfam" id="PF06201">
    <property type="entry name" value="PITH"/>
    <property type="match status" value="1"/>
</dbReference>
<dbReference type="InterPro" id="IPR008979">
    <property type="entry name" value="Galactose-bd-like_sf"/>
</dbReference>
<dbReference type="Gene3D" id="2.60.120.470">
    <property type="entry name" value="PITH domain"/>
    <property type="match status" value="1"/>
</dbReference>
<dbReference type="RefSeq" id="XP_003062238.1">
    <property type="nucleotide sequence ID" value="XM_003062192.1"/>
</dbReference>
<accession>C1N268</accession>
<sequence length="213" mass="23010">METCSHDHDCGGSDCGGSSLHGYVNHPRITALNAEDDDAAQRVFRPWDDRLNRDVVPLRSDDDDPELIVHVPFVSDVKVRGIMVIGGLTTAGAAPSRLNVFVNKAPGDINCDNASRKTPTQSFDLAEDFDGVLEYQTDFTKFQACASLTLHFPRNFRGETGGGDGVTEIFFVGLRGEGTGNRRDMIVTAVYETKPMPGDHKTVAEDGAPALGV</sequence>
<dbReference type="PANTHER" id="PTHR12175">
    <property type="entry name" value="AD039 HT014 THIOREDOXIN FAMILY TRP26"/>
    <property type="match status" value="1"/>
</dbReference>
<dbReference type="OrthoDB" id="2635at2759"/>
<organism evidence="4">
    <name type="scientific">Micromonas pusilla (strain CCMP1545)</name>
    <name type="common">Picoplanktonic green alga</name>
    <dbReference type="NCBI Taxonomy" id="564608"/>
    <lineage>
        <taxon>Eukaryota</taxon>
        <taxon>Viridiplantae</taxon>
        <taxon>Chlorophyta</taxon>
        <taxon>Mamiellophyceae</taxon>
        <taxon>Mamiellales</taxon>
        <taxon>Mamiellaceae</taxon>
        <taxon>Micromonas</taxon>
    </lineage>
</organism>
<protein>
    <submittedName>
        <fullName evidence="3">Predicted protein</fullName>
    </submittedName>
</protein>
<evidence type="ECO:0000313" key="4">
    <source>
        <dbReference type="Proteomes" id="UP000001876"/>
    </source>
</evidence>
<dbReference type="Proteomes" id="UP000001876">
    <property type="component" value="Unassembled WGS sequence"/>
</dbReference>
<dbReference type="AlphaFoldDB" id="C1N268"/>
<name>C1N268_MICPC</name>
<dbReference type="InterPro" id="IPR037047">
    <property type="entry name" value="PITH_dom_sf"/>
</dbReference>
<dbReference type="InterPro" id="IPR010400">
    <property type="entry name" value="PITH_dom"/>
</dbReference>
<evidence type="ECO:0000256" key="1">
    <source>
        <dbReference type="ARBA" id="ARBA00025788"/>
    </source>
</evidence>